<proteinExistence type="predicted"/>
<gene>
    <name evidence="2" type="ORF">TPAR_06293</name>
</gene>
<dbReference type="Proteomes" id="UP000237481">
    <property type="component" value="Unassembled WGS sequence"/>
</dbReference>
<dbReference type="AlphaFoldDB" id="A0A2S4KTK4"/>
<sequence length="153" mass="17007">MTHLLLLPVEILHAICAELCLHCRHGRASASHDNDDDDDDGRCGQDALAALSATCHGLRIVAQPVLYHSPVRITNWYALVRTMLFNHYLATRIVCLPGIDKSPRNEPFSNEAIHFLEYITRAFGLTKTRGTVPPAQLLDGILLPMTPRLETLS</sequence>
<comment type="caution">
    <text evidence="2">The sequence shown here is derived from an EMBL/GenBank/DDBJ whole genome shotgun (WGS) entry which is preliminary data.</text>
</comment>
<keyword evidence="3" id="KW-1185">Reference proteome</keyword>
<feature type="chain" id="PRO_5015633896" description="F-box domain-containing protein" evidence="1">
    <location>
        <begin position="18"/>
        <end position="153"/>
    </location>
</feature>
<evidence type="ECO:0008006" key="4">
    <source>
        <dbReference type="Google" id="ProtNLM"/>
    </source>
</evidence>
<protein>
    <recommendedName>
        <fullName evidence="4">F-box domain-containing protein</fullName>
    </recommendedName>
</protein>
<evidence type="ECO:0000313" key="2">
    <source>
        <dbReference type="EMBL" id="POR33518.1"/>
    </source>
</evidence>
<evidence type="ECO:0000313" key="3">
    <source>
        <dbReference type="Proteomes" id="UP000237481"/>
    </source>
</evidence>
<accession>A0A2S4KTK4</accession>
<organism evidence="2 3">
    <name type="scientific">Tolypocladium paradoxum</name>
    <dbReference type="NCBI Taxonomy" id="94208"/>
    <lineage>
        <taxon>Eukaryota</taxon>
        <taxon>Fungi</taxon>
        <taxon>Dikarya</taxon>
        <taxon>Ascomycota</taxon>
        <taxon>Pezizomycotina</taxon>
        <taxon>Sordariomycetes</taxon>
        <taxon>Hypocreomycetidae</taxon>
        <taxon>Hypocreales</taxon>
        <taxon>Ophiocordycipitaceae</taxon>
        <taxon>Tolypocladium</taxon>
    </lineage>
</organism>
<dbReference type="EMBL" id="PKSG01000680">
    <property type="protein sequence ID" value="POR33518.1"/>
    <property type="molecule type" value="Genomic_DNA"/>
</dbReference>
<dbReference type="OrthoDB" id="5069382at2759"/>
<dbReference type="STRING" id="94208.A0A2S4KTK4"/>
<keyword evidence="1" id="KW-0732">Signal</keyword>
<name>A0A2S4KTK4_9HYPO</name>
<feature type="signal peptide" evidence="1">
    <location>
        <begin position="1"/>
        <end position="17"/>
    </location>
</feature>
<evidence type="ECO:0000256" key="1">
    <source>
        <dbReference type="SAM" id="SignalP"/>
    </source>
</evidence>
<reference evidence="2 3" key="1">
    <citation type="submission" date="2018-01" db="EMBL/GenBank/DDBJ databases">
        <title>Harnessing the power of phylogenomics to disentangle the directionality and signatures of interkingdom host jumping in the parasitic fungal genus Tolypocladium.</title>
        <authorList>
            <person name="Quandt C.A."/>
            <person name="Patterson W."/>
            <person name="Spatafora J.W."/>
        </authorList>
    </citation>
    <scope>NUCLEOTIDE SEQUENCE [LARGE SCALE GENOMIC DNA]</scope>
    <source>
        <strain evidence="2 3">NRBC 100945</strain>
    </source>
</reference>